<accession>V6LBD4</accession>
<dbReference type="VEuPathDB" id="GiardiaDB:SS50377_25363"/>
<reference evidence="2" key="2">
    <citation type="submission" date="2020-12" db="EMBL/GenBank/DDBJ databases">
        <title>New Spironucleus salmonicida genome in near-complete chromosomes.</title>
        <authorList>
            <person name="Xu F."/>
            <person name="Kurt Z."/>
            <person name="Jimenez-Gonzalez A."/>
            <person name="Astvaldsson A."/>
            <person name="Andersson J.O."/>
            <person name="Svard S.G."/>
        </authorList>
    </citation>
    <scope>NUCLEOTIDE SEQUENCE</scope>
    <source>
        <strain evidence="2">ATCC 50377</strain>
    </source>
</reference>
<dbReference type="Proteomes" id="UP000018208">
    <property type="component" value="Unassembled WGS sequence"/>
</dbReference>
<dbReference type="EMBL" id="AUWU02000005">
    <property type="protein sequence ID" value="KAH0573243.1"/>
    <property type="molecule type" value="Genomic_DNA"/>
</dbReference>
<evidence type="ECO:0000313" key="2">
    <source>
        <dbReference type="EMBL" id="KAH0573243.1"/>
    </source>
</evidence>
<gene>
    <name evidence="1" type="ORF">SS50377_18593</name>
    <name evidence="2" type="ORF">SS50377_25363</name>
</gene>
<dbReference type="EMBL" id="KI546167">
    <property type="protein sequence ID" value="EST41760.1"/>
    <property type="molecule type" value="Genomic_DNA"/>
</dbReference>
<protein>
    <submittedName>
        <fullName evidence="1">Uncharacterized protein</fullName>
    </submittedName>
</protein>
<dbReference type="AlphaFoldDB" id="V6LBD4"/>
<reference evidence="1 2" key="1">
    <citation type="journal article" date="2014" name="PLoS Genet.">
        <title>The Genome of Spironucleus salmonicida Highlights a Fish Pathogen Adapted to Fluctuating Environments.</title>
        <authorList>
            <person name="Xu F."/>
            <person name="Jerlstrom-Hultqvist J."/>
            <person name="Einarsson E."/>
            <person name="Astvaldsson A."/>
            <person name="Svard S.G."/>
            <person name="Andersson J.O."/>
        </authorList>
    </citation>
    <scope>NUCLEOTIDE SEQUENCE</scope>
    <source>
        <strain evidence="2">ATCC 50377</strain>
    </source>
</reference>
<evidence type="ECO:0000313" key="3">
    <source>
        <dbReference type="Proteomes" id="UP000018208"/>
    </source>
</evidence>
<organism evidence="1">
    <name type="scientific">Spironucleus salmonicida</name>
    <dbReference type="NCBI Taxonomy" id="348837"/>
    <lineage>
        <taxon>Eukaryota</taxon>
        <taxon>Metamonada</taxon>
        <taxon>Diplomonadida</taxon>
        <taxon>Hexamitidae</taxon>
        <taxon>Hexamitinae</taxon>
        <taxon>Spironucleus</taxon>
    </lineage>
</organism>
<keyword evidence="3" id="KW-1185">Reference proteome</keyword>
<proteinExistence type="predicted"/>
<evidence type="ECO:0000313" key="1">
    <source>
        <dbReference type="EMBL" id="EST41760.1"/>
    </source>
</evidence>
<sequence length="320" mass="36651">MAELNKMQISLTNFNTQIRCAAYHYESNTPCYVTLNSSLIHFNSKVYQSNDAQFIFYMKFHGDILIVASMDGILLIYKKINSNLEYIDQKKYINLIWAESIKFDNKLYISLLFTSQDQHYDIISFSYKDDQLIPFKNSVLSIKSQIPPVFTIAVKYQQVCLSYVQINEKQFPSLCQVQLSIDGTTAQQYQLKITSRNFIPEQIQQLENNIFSIISSSTIYFVKIDQKVCESVQPVDFSNKNKLKPCRGISVGGLSFYVDNHNVYVISNDVIKGYLETKLNEVISIQGISSQNVCLEKSIFAVDFHKGRDGVRGQIFVGGE</sequence>
<name>V6LBD4_9EUKA</name>